<dbReference type="Proteomes" id="UP000053593">
    <property type="component" value="Unassembled WGS sequence"/>
</dbReference>
<keyword evidence="1" id="KW-0812">Transmembrane</keyword>
<protein>
    <submittedName>
        <fullName evidence="2">Unplaced genomic scaffold GYMLUscaffold_106, whole genome shotgun sequence</fullName>
    </submittedName>
</protein>
<keyword evidence="1" id="KW-1133">Transmembrane helix</keyword>
<accession>A0A0D0BQA6</accession>
<name>A0A0D0BQA6_9AGAR</name>
<gene>
    <name evidence="2" type="ORF">GYMLUDRAFT_64611</name>
</gene>
<dbReference type="EMBL" id="KN834854">
    <property type="protein sequence ID" value="KIK51804.1"/>
    <property type="molecule type" value="Genomic_DNA"/>
</dbReference>
<proteinExistence type="predicted"/>
<reference evidence="2 3" key="1">
    <citation type="submission" date="2014-04" db="EMBL/GenBank/DDBJ databases">
        <title>Evolutionary Origins and Diversification of the Mycorrhizal Mutualists.</title>
        <authorList>
            <consortium name="DOE Joint Genome Institute"/>
            <consortium name="Mycorrhizal Genomics Consortium"/>
            <person name="Kohler A."/>
            <person name="Kuo A."/>
            <person name="Nagy L.G."/>
            <person name="Floudas D."/>
            <person name="Copeland A."/>
            <person name="Barry K.W."/>
            <person name="Cichocki N."/>
            <person name="Veneault-Fourrey C."/>
            <person name="LaButti K."/>
            <person name="Lindquist E.A."/>
            <person name="Lipzen A."/>
            <person name="Lundell T."/>
            <person name="Morin E."/>
            <person name="Murat C."/>
            <person name="Riley R."/>
            <person name="Ohm R."/>
            <person name="Sun H."/>
            <person name="Tunlid A."/>
            <person name="Henrissat B."/>
            <person name="Grigoriev I.V."/>
            <person name="Hibbett D.S."/>
            <person name="Martin F."/>
        </authorList>
    </citation>
    <scope>NUCLEOTIDE SEQUENCE [LARGE SCALE GENOMIC DNA]</scope>
    <source>
        <strain evidence="2 3">FD-317 M1</strain>
    </source>
</reference>
<organism evidence="2 3">
    <name type="scientific">Collybiopsis luxurians FD-317 M1</name>
    <dbReference type="NCBI Taxonomy" id="944289"/>
    <lineage>
        <taxon>Eukaryota</taxon>
        <taxon>Fungi</taxon>
        <taxon>Dikarya</taxon>
        <taxon>Basidiomycota</taxon>
        <taxon>Agaricomycotina</taxon>
        <taxon>Agaricomycetes</taxon>
        <taxon>Agaricomycetidae</taxon>
        <taxon>Agaricales</taxon>
        <taxon>Marasmiineae</taxon>
        <taxon>Omphalotaceae</taxon>
        <taxon>Collybiopsis</taxon>
        <taxon>Collybiopsis luxurians</taxon>
    </lineage>
</organism>
<dbReference type="HOGENOM" id="CLU_1277739_0_0_1"/>
<feature type="transmembrane region" description="Helical" evidence="1">
    <location>
        <begin position="46"/>
        <end position="65"/>
    </location>
</feature>
<evidence type="ECO:0000313" key="3">
    <source>
        <dbReference type="Proteomes" id="UP000053593"/>
    </source>
</evidence>
<keyword evidence="1" id="KW-0472">Membrane</keyword>
<dbReference type="AlphaFoldDB" id="A0A0D0BQA6"/>
<evidence type="ECO:0000313" key="2">
    <source>
        <dbReference type="EMBL" id="KIK51804.1"/>
    </source>
</evidence>
<keyword evidence="3" id="KW-1185">Reference proteome</keyword>
<evidence type="ECO:0000256" key="1">
    <source>
        <dbReference type="SAM" id="Phobius"/>
    </source>
</evidence>
<sequence length="216" mass="25126">MDLLLSTQAYLIELQKRDLLEMDNLKCRLNLVLVAQKNQVDFEQLFSVKVHVSFVLAFLLLIFYFQDAPLRFHKMLEHINTLEQENGGLTQANEGLECQLREKEETVGMRGKARLTSQQSIQEHQHENLTLEAHTHFSQENVDFLHSQVVSPSNSQNQLWEILTKQDRDYQEAIVALRILANWVQDLHHSDASDFLQLFGINSEAGYIIYKVNLYL</sequence>